<comment type="caution">
    <text evidence="2">The sequence shown here is derived from an EMBL/GenBank/DDBJ whole genome shotgun (WGS) entry which is preliminary data.</text>
</comment>
<feature type="transmembrane region" description="Helical" evidence="1">
    <location>
        <begin position="20"/>
        <end position="38"/>
    </location>
</feature>
<dbReference type="Proteomes" id="UP000811609">
    <property type="component" value="Chromosome 9"/>
</dbReference>
<keyword evidence="1" id="KW-0812">Transmembrane</keyword>
<reference evidence="2" key="1">
    <citation type="submission" date="2020-12" db="EMBL/GenBank/DDBJ databases">
        <title>WGS assembly of Carya illinoinensis cv. Pawnee.</title>
        <authorList>
            <person name="Platts A."/>
            <person name="Shu S."/>
            <person name="Wright S."/>
            <person name="Barry K."/>
            <person name="Edger P."/>
            <person name="Pires J.C."/>
            <person name="Schmutz J."/>
        </authorList>
    </citation>
    <scope>NUCLEOTIDE SEQUENCE</scope>
    <source>
        <tissue evidence="2">Leaf</tissue>
    </source>
</reference>
<sequence>MDFSHFWVSSTDQPQQDFSLHFFFISVCFPATLTSSLLDNLKARLAMDSGLRGAEYEYDEVGHTNYEYEVEPANNECDELSRLHLVDQDDDVHVQL</sequence>
<evidence type="ECO:0000256" key="1">
    <source>
        <dbReference type="SAM" id="Phobius"/>
    </source>
</evidence>
<organism evidence="2 3">
    <name type="scientific">Carya illinoinensis</name>
    <name type="common">Pecan</name>
    <dbReference type="NCBI Taxonomy" id="32201"/>
    <lineage>
        <taxon>Eukaryota</taxon>
        <taxon>Viridiplantae</taxon>
        <taxon>Streptophyta</taxon>
        <taxon>Embryophyta</taxon>
        <taxon>Tracheophyta</taxon>
        <taxon>Spermatophyta</taxon>
        <taxon>Magnoliopsida</taxon>
        <taxon>eudicotyledons</taxon>
        <taxon>Gunneridae</taxon>
        <taxon>Pentapetalae</taxon>
        <taxon>rosids</taxon>
        <taxon>fabids</taxon>
        <taxon>Fagales</taxon>
        <taxon>Juglandaceae</taxon>
        <taxon>Carya</taxon>
    </lineage>
</organism>
<gene>
    <name evidence="2" type="ORF">CIPAW_09G180500</name>
</gene>
<dbReference type="EMBL" id="CM031817">
    <property type="protein sequence ID" value="KAG6643019.1"/>
    <property type="molecule type" value="Genomic_DNA"/>
</dbReference>
<keyword evidence="3" id="KW-1185">Reference proteome</keyword>
<name>A0A8T1PFJ4_CARIL</name>
<keyword evidence="1" id="KW-1133">Transmembrane helix</keyword>
<dbReference type="AlphaFoldDB" id="A0A8T1PFJ4"/>
<accession>A0A8T1PFJ4</accession>
<proteinExistence type="predicted"/>
<keyword evidence="1" id="KW-0472">Membrane</keyword>
<evidence type="ECO:0000313" key="3">
    <source>
        <dbReference type="Proteomes" id="UP000811609"/>
    </source>
</evidence>
<evidence type="ECO:0000313" key="2">
    <source>
        <dbReference type="EMBL" id="KAG6643019.1"/>
    </source>
</evidence>
<protein>
    <submittedName>
        <fullName evidence="2">Uncharacterized protein</fullName>
    </submittedName>
</protein>